<gene>
    <name evidence="8" type="ORF">METZ01_LOCUS64760</name>
</gene>
<dbReference type="EMBL" id="UINC01004115">
    <property type="protein sequence ID" value="SVA11906.1"/>
    <property type="molecule type" value="Genomic_DNA"/>
</dbReference>
<dbReference type="InterPro" id="IPR017941">
    <property type="entry name" value="Rieske_2Fe-2S"/>
</dbReference>
<keyword evidence="3" id="KW-0479">Metal-binding</keyword>
<evidence type="ECO:0000256" key="6">
    <source>
        <dbReference type="ARBA" id="ARBA00023014"/>
    </source>
</evidence>
<protein>
    <recommendedName>
        <fullName evidence="7">Rieske domain-containing protein</fullName>
    </recommendedName>
</protein>
<reference evidence="8" key="1">
    <citation type="submission" date="2018-05" db="EMBL/GenBank/DDBJ databases">
        <authorList>
            <person name="Lanie J.A."/>
            <person name="Ng W.-L."/>
            <person name="Kazmierczak K.M."/>
            <person name="Andrzejewski T.M."/>
            <person name="Davidsen T.M."/>
            <person name="Wayne K.J."/>
            <person name="Tettelin H."/>
            <person name="Glass J.I."/>
            <person name="Rusch D."/>
            <person name="Podicherti R."/>
            <person name="Tsui H.-C.T."/>
            <person name="Winkler M.E."/>
        </authorList>
    </citation>
    <scope>NUCLEOTIDE SEQUENCE</scope>
</reference>
<evidence type="ECO:0000256" key="2">
    <source>
        <dbReference type="ARBA" id="ARBA00022714"/>
    </source>
</evidence>
<comment type="cofactor">
    <cofactor evidence="1">
        <name>Fe cation</name>
        <dbReference type="ChEBI" id="CHEBI:24875"/>
    </cofactor>
</comment>
<dbReference type="SUPFAM" id="SSF55961">
    <property type="entry name" value="Bet v1-like"/>
    <property type="match status" value="1"/>
</dbReference>
<dbReference type="GO" id="GO:0016491">
    <property type="term" value="F:oxidoreductase activity"/>
    <property type="evidence" value="ECO:0007669"/>
    <property type="project" value="UniProtKB-KW"/>
</dbReference>
<dbReference type="InterPro" id="IPR036922">
    <property type="entry name" value="Rieske_2Fe-2S_sf"/>
</dbReference>
<evidence type="ECO:0000256" key="4">
    <source>
        <dbReference type="ARBA" id="ARBA00023002"/>
    </source>
</evidence>
<dbReference type="Pfam" id="PF00848">
    <property type="entry name" value="Ring_hydroxyl_A"/>
    <property type="match status" value="1"/>
</dbReference>
<keyword evidence="4" id="KW-0560">Oxidoreductase</keyword>
<dbReference type="InterPro" id="IPR015879">
    <property type="entry name" value="Ring_hydroxy_dOase_asu_C_dom"/>
</dbReference>
<dbReference type="SUPFAM" id="SSF50022">
    <property type="entry name" value="ISP domain"/>
    <property type="match status" value="1"/>
</dbReference>
<evidence type="ECO:0000313" key="8">
    <source>
        <dbReference type="EMBL" id="SVA11906.1"/>
    </source>
</evidence>
<organism evidence="8">
    <name type="scientific">marine metagenome</name>
    <dbReference type="NCBI Taxonomy" id="408172"/>
    <lineage>
        <taxon>unclassified sequences</taxon>
        <taxon>metagenomes</taxon>
        <taxon>ecological metagenomes</taxon>
    </lineage>
</organism>
<evidence type="ECO:0000256" key="1">
    <source>
        <dbReference type="ARBA" id="ARBA00001962"/>
    </source>
</evidence>
<feature type="domain" description="Rieske" evidence="7">
    <location>
        <begin position="48"/>
        <end position="156"/>
    </location>
</feature>
<dbReference type="PRINTS" id="PR00090">
    <property type="entry name" value="RNGDIOXGNASE"/>
</dbReference>
<accession>A0A381T6T8</accession>
<dbReference type="PROSITE" id="PS51296">
    <property type="entry name" value="RIESKE"/>
    <property type="match status" value="1"/>
</dbReference>
<dbReference type="GO" id="GO:0005506">
    <property type="term" value="F:iron ion binding"/>
    <property type="evidence" value="ECO:0007669"/>
    <property type="project" value="InterPro"/>
</dbReference>
<keyword evidence="6" id="KW-0411">Iron-sulfur</keyword>
<dbReference type="InterPro" id="IPR001663">
    <property type="entry name" value="Rng_hydr_dOase-A"/>
</dbReference>
<evidence type="ECO:0000256" key="5">
    <source>
        <dbReference type="ARBA" id="ARBA00023004"/>
    </source>
</evidence>
<dbReference type="PANTHER" id="PTHR43756:SF5">
    <property type="entry name" value="CHOLINE MONOOXYGENASE, CHLOROPLASTIC"/>
    <property type="match status" value="1"/>
</dbReference>
<dbReference type="GO" id="GO:0051537">
    <property type="term" value="F:2 iron, 2 sulfur cluster binding"/>
    <property type="evidence" value="ECO:0007669"/>
    <property type="project" value="UniProtKB-KW"/>
</dbReference>
<keyword evidence="2" id="KW-0001">2Fe-2S</keyword>
<dbReference type="AlphaFoldDB" id="A0A381T6T8"/>
<dbReference type="PANTHER" id="PTHR43756">
    <property type="entry name" value="CHOLINE MONOOXYGENASE, CHLOROPLASTIC"/>
    <property type="match status" value="1"/>
</dbReference>
<evidence type="ECO:0000256" key="3">
    <source>
        <dbReference type="ARBA" id="ARBA00022723"/>
    </source>
</evidence>
<dbReference type="Gene3D" id="3.90.380.10">
    <property type="entry name" value="Naphthalene 1,2-dioxygenase Alpha Subunit, Chain A, domain 1"/>
    <property type="match status" value="1"/>
</dbReference>
<dbReference type="Gene3D" id="2.102.10.10">
    <property type="entry name" value="Rieske [2Fe-2S] iron-sulphur domain"/>
    <property type="match status" value="1"/>
</dbReference>
<proteinExistence type="predicted"/>
<name>A0A381T6T8_9ZZZZ</name>
<dbReference type="Pfam" id="PF00355">
    <property type="entry name" value="Rieske"/>
    <property type="match status" value="1"/>
</dbReference>
<dbReference type="CDD" id="cd00680">
    <property type="entry name" value="RHO_alpha_C"/>
    <property type="match status" value="1"/>
</dbReference>
<evidence type="ECO:0000259" key="7">
    <source>
        <dbReference type="PROSITE" id="PS51296"/>
    </source>
</evidence>
<dbReference type="CDD" id="cd03469">
    <property type="entry name" value="Rieske_RO_Alpha_N"/>
    <property type="match status" value="1"/>
</dbReference>
<keyword evidence="5" id="KW-0408">Iron</keyword>
<sequence length="381" mass="43064">MNHPIHYDESTFAGVLKPVEQAESLPPWCYTEDSVYLREQERLFRGGWVSVGREDRWQNPGDYVALEVGGTPIIVLRGEDGTLRSFANSCRHRGMLLLTPGDGHCERITCPFHGWNYRLDGSLQAAPKMTDAVDFDTNNYGLIEISLATRAGFVFVNLDGRAGSIDDWLGDFEALHRPWSLGTAVTGYRSEFEIRCNWKAYLEVFNEYYHIQKVHPQTVGMLYETPDPPDRVRGNFTTQFGLHKQVDSVGKLDDGAEPLPIMSTLSGKERSGTRYTWIYPSLTFAASVDAIWILEACPQTAERTIGSLTLCFPEETAAREDFLDRAEVYQRRMDVALAEDIEILERQQLGLNSVLARSGRFSPLLEPSVHAFQAWFANQLI</sequence>